<gene>
    <name evidence="1" type="ORF">SDC9_194364</name>
</gene>
<sequence length="54" mass="6194">MLKEALLFIMFIITEKIMTKLPIDMQVFTASSKAFLRATPKFMLWVDGCLVVVL</sequence>
<organism evidence="1">
    <name type="scientific">bioreactor metagenome</name>
    <dbReference type="NCBI Taxonomy" id="1076179"/>
    <lineage>
        <taxon>unclassified sequences</taxon>
        <taxon>metagenomes</taxon>
        <taxon>ecological metagenomes</taxon>
    </lineage>
</organism>
<accession>A0A645I790</accession>
<name>A0A645I790_9ZZZZ</name>
<proteinExistence type="predicted"/>
<evidence type="ECO:0000313" key="1">
    <source>
        <dbReference type="EMBL" id="MPN46766.1"/>
    </source>
</evidence>
<reference evidence="1" key="1">
    <citation type="submission" date="2019-08" db="EMBL/GenBank/DDBJ databases">
        <authorList>
            <person name="Kucharzyk K."/>
            <person name="Murdoch R.W."/>
            <person name="Higgins S."/>
            <person name="Loffler F."/>
        </authorList>
    </citation>
    <scope>NUCLEOTIDE SEQUENCE</scope>
</reference>
<protein>
    <submittedName>
        <fullName evidence="1">Uncharacterized protein</fullName>
    </submittedName>
</protein>
<comment type="caution">
    <text evidence="1">The sequence shown here is derived from an EMBL/GenBank/DDBJ whole genome shotgun (WGS) entry which is preliminary data.</text>
</comment>
<dbReference type="AlphaFoldDB" id="A0A645I790"/>
<dbReference type="EMBL" id="VSSQ01107703">
    <property type="protein sequence ID" value="MPN46766.1"/>
    <property type="molecule type" value="Genomic_DNA"/>
</dbReference>